<keyword evidence="4 6" id="KW-1133">Transmembrane helix</keyword>
<accession>A0A059DYQ8</accession>
<dbReference type="eggNOG" id="COG0658">
    <property type="taxonomic scope" value="Bacteria"/>
</dbReference>
<keyword evidence="5 6" id="KW-0472">Membrane</keyword>
<dbReference type="STRING" id="1280948.HY36_07510"/>
<keyword evidence="3 6" id="KW-0812">Transmembrane</keyword>
<dbReference type="AlphaFoldDB" id="A0A059DYQ8"/>
<evidence type="ECO:0000259" key="8">
    <source>
        <dbReference type="Pfam" id="PF13567"/>
    </source>
</evidence>
<proteinExistence type="predicted"/>
<feature type="domain" description="DUF4131" evidence="8">
    <location>
        <begin position="67"/>
        <end position="217"/>
    </location>
</feature>
<keyword evidence="2" id="KW-1003">Cell membrane</keyword>
<feature type="transmembrane region" description="Helical" evidence="6">
    <location>
        <begin position="63"/>
        <end position="81"/>
    </location>
</feature>
<feature type="domain" description="ComEC/Rec2-related protein" evidence="7">
    <location>
        <begin position="264"/>
        <end position="541"/>
    </location>
</feature>
<feature type="transmembrane region" description="Helical" evidence="6">
    <location>
        <begin position="558"/>
        <end position="580"/>
    </location>
</feature>
<feature type="transmembrane region" description="Helical" evidence="6">
    <location>
        <begin position="285"/>
        <end position="306"/>
    </location>
</feature>
<feature type="transmembrane region" description="Helical" evidence="6">
    <location>
        <begin position="352"/>
        <end position="384"/>
    </location>
</feature>
<dbReference type="InterPro" id="IPR052159">
    <property type="entry name" value="Competence_DNA_uptake"/>
</dbReference>
<dbReference type="InterPro" id="IPR004477">
    <property type="entry name" value="ComEC_N"/>
</dbReference>
<dbReference type="GO" id="GO:0005886">
    <property type="term" value="C:plasma membrane"/>
    <property type="evidence" value="ECO:0007669"/>
    <property type="project" value="UniProtKB-SubCell"/>
</dbReference>
<protein>
    <submittedName>
        <fullName evidence="9">Uncharacterized protein</fullName>
    </submittedName>
</protein>
<feature type="transmembrane region" description="Helical" evidence="6">
    <location>
        <begin position="426"/>
        <end position="448"/>
    </location>
</feature>
<evidence type="ECO:0000256" key="5">
    <source>
        <dbReference type="ARBA" id="ARBA00023136"/>
    </source>
</evidence>
<comment type="subcellular location">
    <subcellularLocation>
        <location evidence="1">Cell membrane</location>
        <topology evidence="1">Multi-pass membrane protein</topology>
    </subcellularLocation>
</comment>
<feature type="transmembrane region" description="Helical" evidence="6">
    <location>
        <begin position="527"/>
        <end position="546"/>
    </location>
</feature>
<evidence type="ECO:0000313" key="10">
    <source>
        <dbReference type="Proteomes" id="UP000024547"/>
    </source>
</evidence>
<dbReference type="Pfam" id="PF13567">
    <property type="entry name" value="DUF4131"/>
    <property type="match status" value="1"/>
</dbReference>
<evidence type="ECO:0000256" key="2">
    <source>
        <dbReference type="ARBA" id="ARBA00022475"/>
    </source>
</evidence>
<evidence type="ECO:0000256" key="6">
    <source>
        <dbReference type="SAM" id="Phobius"/>
    </source>
</evidence>
<keyword evidence="10" id="KW-1185">Reference proteome</keyword>
<feature type="transmembrane region" description="Helical" evidence="6">
    <location>
        <begin position="460"/>
        <end position="483"/>
    </location>
</feature>
<gene>
    <name evidence="9" type="ORF">HY36_07510</name>
</gene>
<feature type="transmembrane region" description="Helical" evidence="6">
    <location>
        <begin position="396"/>
        <end position="414"/>
    </location>
</feature>
<name>A0A059DYQ8_9PROT</name>
<sequence>MIVGDALAPQKHNSPANGKGLGLWRAVSGQRFWAISGVDAQPLLLAFAMATGAAAYFTMPSEPAMEAILLAPLLAVALIAVGRRLLAPSLVQFVLWLAFGVVLGLSAGAVRARLVAAPVISEMTGPVMVEGWLSEVETGAKGPRLRIEVHAIAGMPPEATPKTVRVTHRSRLEVSSGRFVRCWSVLRPPPAPGMAGEYDFRRQAWFEQLGGVGYVQGRCRGGALGAPGGIVSDVRMHIAAFRRQLASHVDEAAGERAGGFAAALVSGDRSFMPVEDQVALRNSGLAHLLAISGLHMAIVGGLVFYVMRRLLACIEPLALRVPVQKPAAIIALLASLSYLVISGAGVSTQRAFIMLAVVFGAVLFDRAALSLRSFAIAMILVILLQPESVMSPGFQMSFAASGALIATYEAWTARRAVSDRVMGSVSYSWASLAVTSLVAGTATAPYALYHFDRLAGLGLIANLAAMPIITFVSAPAAAAALILTPLGYGDLGLRVFGYSLEAILWIAETCTAQAPDGISPGKQMPDLSLVLFTAALAAAVVAHGVWRWIFAAALTGPALWLWFTAPGLALHWSASGDVFVRLKGGDIEKISYVDGDGLSPMRFSTLEPSGSCSNWPCVLDSVIGPIRLNAPEGDEGSLEGQQSCEPSDEVSLDLVMTRPSEACGPSLAWSDISRQGGVTIDTTGARTQRATPCKARAWKPCSKDSGQS</sequence>
<evidence type="ECO:0000256" key="3">
    <source>
        <dbReference type="ARBA" id="ARBA00022692"/>
    </source>
</evidence>
<reference evidence="9 10" key="1">
    <citation type="journal article" date="2014" name="Antonie Van Leeuwenhoek">
        <title>Hyphomonas beringensis sp. nov. and Hyphomonas chukchiensis sp. nov., isolated from surface seawater of the Bering Sea and Chukchi Sea.</title>
        <authorList>
            <person name="Li C."/>
            <person name="Lai Q."/>
            <person name="Li G."/>
            <person name="Dong C."/>
            <person name="Wang J."/>
            <person name="Liao Y."/>
            <person name="Shao Z."/>
        </authorList>
    </citation>
    <scope>NUCLEOTIDE SEQUENCE [LARGE SCALE GENOMIC DNA]</scope>
    <source>
        <strain evidence="9 10">22II1-22F38</strain>
    </source>
</reference>
<dbReference type="Proteomes" id="UP000024547">
    <property type="component" value="Unassembled WGS sequence"/>
</dbReference>
<dbReference type="PANTHER" id="PTHR30619:SF1">
    <property type="entry name" value="RECOMBINATION PROTEIN 2"/>
    <property type="match status" value="1"/>
</dbReference>
<dbReference type="NCBIfam" id="TIGR00360">
    <property type="entry name" value="ComEC_N-term"/>
    <property type="match status" value="1"/>
</dbReference>
<dbReference type="InterPro" id="IPR025405">
    <property type="entry name" value="DUF4131"/>
</dbReference>
<dbReference type="EMBL" id="AWFH01000045">
    <property type="protein sequence ID" value="KCZ59117.1"/>
    <property type="molecule type" value="Genomic_DNA"/>
</dbReference>
<comment type="caution">
    <text evidence="9">The sequence shown here is derived from an EMBL/GenBank/DDBJ whole genome shotgun (WGS) entry which is preliminary data.</text>
</comment>
<dbReference type="Pfam" id="PF03772">
    <property type="entry name" value="Competence"/>
    <property type="match status" value="1"/>
</dbReference>
<evidence type="ECO:0000256" key="1">
    <source>
        <dbReference type="ARBA" id="ARBA00004651"/>
    </source>
</evidence>
<dbReference type="PANTHER" id="PTHR30619">
    <property type="entry name" value="DNA INTERNALIZATION/COMPETENCE PROTEIN COMEC/REC2"/>
    <property type="match status" value="1"/>
</dbReference>
<evidence type="ECO:0000313" key="9">
    <source>
        <dbReference type="EMBL" id="KCZ59117.1"/>
    </source>
</evidence>
<feature type="transmembrane region" description="Helical" evidence="6">
    <location>
        <begin position="93"/>
        <end position="114"/>
    </location>
</feature>
<evidence type="ECO:0000259" key="7">
    <source>
        <dbReference type="Pfam" id="PF03772"/>
    </source>
</evidence>
<dbReference type="PATRIC" id="fig|1280948.3.peg.2617"/>
<feature type="transmembrane region" description="Helical" evidence="6">
    <location>
        <begin position="32"/>
        <end position="57"/>
    </location>
</feature>
<feature type="transmembrane region" description="Helical" evidence="6">
    <location>
        <begin position="327"/>
        <end position="346"/>
    </location>
</feature>
<organism evidence="9 10">
    <name type="scientific">Hyphomonas atlantica</name>
    <dbReference type="NCBI Taxonomy" id="1280948"/>
    <lineage>
        <taxon>Bacteria</taxon>
        <taxon>Pseudomonadati</taxon>
        <taxon>Pseudomonadota</taxon>
        <taxon>Alphaproteobacteria</taxon>
        <taxon>Hyphomonadales</taxon>
        <taxon>Hyphomonadaceae</taxon>
        <taxon>Hyphomonas</taxon>
    </lineage>
</organism>
<evidence type="ECO:0000256" key="4">
    <source>
        <dbReference type="ARBA" id="ARBA00022989"/>
    </source>
</evidence>